<evidence type="ECO:0000256" key="10">
    <source>
        <dbReference type="SAM" id="SignalP"/>
    </source>
</evidence>
<dbReference type="Pfam" id="PF02535">
    <property type="entry name" value="Zip"/>
    <property type="match status" value="1"/>
</dbReference>
<protein>
    <submittedName>
        <fullName evidence="11">Uncharacterized protein</fullName>
    </submittedName>
</protein>
<dbReference type="PANTHER" id="PTHR11040:SF44">
    <property type="entry name" value="PROTEIN ZNTC-RELATED"/>
    <property type="match status" value="1"/>
</dbReference>
<reference evidence="11 12" key="1">
    <citation type="submission" date="2023-04" db="EMBL/GenBank/DDBJ databases">
        <title>Genome of Basidiobolus ranarum AG-B5.</title>
        <authorList>
            <person name="Stajich J.E."/>
            <person name="Carter-House D."/>
            <person name="Gryganskyi A."/>
        </authorList>
    </citation>
    <scope>NUCLEOTIDE SEQUENCE [LARGE SCALE GENOMIC DNA]</scope>
    <source>
        <strain evidence="11 12">AG-B5</strain>
    </source>
</reference>
<dbReference type="InterPro" id="IPR004698">
    <property type="entry name" value="Zn/Fe_permease_fun/pln"/>
</dbReference>
<keyword evidence="5 8" id="KW-1133">Transmembrane helix</keyword>
<keyword evidence="10" id="KW-0732">Signal</keyword>
<evidence type="ECO:0000256" key="7">
    <source>
        <dbReference type="ARBA" id="ARBA00023136"/>
    </source>
</evidence>
<gene>
    <name evidence="11" type="ORF">K7432_001300</name>
</gene>
<evidence type="ECO:0000256" key="3">
    <source>
        <dbReference type="ARBA" id="ARBA00022448"/>
    </source>
</evidence>
<feature type="transmembrane region" description="Helical" evidence="8">
    <location>
        <begin position="340"/>
        <end position="359"/>
    </location>
</feature>
<evidence type="ECO:0000256" key="4">
    <source>
        <dbReference type="ARBA" id="ARBA00022692"/>
    </source>
</evidence>
<feature type="transmembrane region" description="Helical" evidence="8">
    <location>
        <begin position="306"/>
        <end position="328"/>
    </location>
</feature>
<dbReference type="Proteomes" id="UP001479436">
    <property type="component" value="Unassembled WGS sequence"/>
</dbReference>
<keyword evidence="3 8" id="KW-0813">Transport</keyword>
<dbReference type="EMBL" id="JASJQH010000028">
    <property type="protein sequence ID" value="KAK9768223.1"/>
    <property type="molecule type" value="Genomic_DNA"/>
</dbReference>
<evidence type="ECO:0000313" key="12">
    <source>
        <dbReference type="Proteomes" id="UP001479436"/>
    </source>
</evidence>
<organism evidence="11 12">
    <name type="scientific">Basidiobolus ranarum</name>
    <dbReference type="NCBI Taxonomy" id="34480"/>
    <lineage>
        <taxon>Eukaryota</taxon>
        <taxon>Fungi</taxon>
        <taxon>Fungi incertae sedis</taxon>
        <taxon>Zoopagomycota</taxon>
        <taxon>Entomophthoromycotina</taxon>
        <taxon>Basidiobolomycetes</taxon>
        <taxon>Basidiobolales</taxon>
        <taxon>Basidiobolaceae</taxon>
        <taxon>Basidiobolus</taxon>
    </lineage>
</organism>
<feature type="transmembrane region" description="Helical" evidence="8">
    <location>
        <begin position="51"/>
        <end position="72"/>
    </location>
</feature>
<sequence length="360" mass="39579">MLIPLTYSFFGLILAPLILAQQDGSYIYGGQTKEYYCSHTNIGEYNLKQHIIGAVVVLITSVVGVFLPFLMIKLFKISVDSFAVNLGRHFGTGVVISTGFVHMMPEAIASLTHVCQSEFFHQYPPLAGAIAMAAALLNQLLEYLVSEITDDSSSVNEEKAVEYTHTRHGPNPQTQTHTHTHIHSHSHGQPAAEIDSVSSRRRKLSTYMLEFGIWLHSVPVGITLGVTTGDQFNTLLAALIFHQMFEGIGLGARICELDAHNFLIPLLNGIAYAFMAPFGALLGILIRNSYKANDPNTLVIEGVFDAISGGILIYMALVNLIAMDFMFSPQFKAEKKSRKTIYFIAMYAGAISMSIIGIWT</sequence>
<dbReference type="NCBIfam" id="TIGR00820">
    <property type="entry name" value="zip"/>
    <property type="match status" value="1"/>
</dbReference>
<keyword evidence="12" id="KW-1185">Reference proteome</keyword>
<name>A0ABR2X362_9FUNG</name>
<feature type="region of interest" description="Disordered" evidence="9">
    <location>
        <begin position="162"/>
        <end position="195"/>
    </location>
</feature>
<feature type="chain" id="PRO_5045752170" evidence="10">
    <location>
        <begin position="21"/>
        <end position="360"/>
    </location>
</feature>
<keyword evidence="7 8" id="KW-0472">Membrane</keyword>
<comment type="caution">
    <text evidence="11">The sequence shown here is derived from an EMBL/GenBank/DDBJ whole genome shotgun (WGS) entry which is preliminary data.</text>
</comment>
<evidence type="ECO:0000256" key="6">
    <source>
        <dbReference type="ARBA" id="ARBA00023065"/>
    </source>
</evidence>
<evidence type="ECO:0000313" key="11">
    <source>
        <dbReference type="EMBL" id="KAK9768223.1"/>
    </source>
</evidence>
<dbReference type="InterPro" id="IPR003689">
    <property type="entry name" value="ZIP"/>
</dbReference>
<comment type="subcellular location">
    <subcellularLocation>
        <location evidence="1 8">Membrane</location>
        <topology evidence="1 8">Multi-pass membrane protein</topology>
    </subcellularLocation>
</comment>
<feature type="signal peptide" evidence="10">
    <location>
        <begin position="1"/>
        <end position="20"/>
    </location>
</feature>
<feature type="transmembrane region" description="Helical" evidence="8">
    <location>
        <begin position="262"/>
        <end position="286"/>
    </location>
</feature>
<dbReference type="PANTHER" id="PTHR11040">
    <property type="entry name" value="ZINC/IRON TRANSPORTER"/>
    <property type="match status" value="1"/>
</dbReference>
<comment type="caution">
    <text evidence="8">Lacks conserved residue(s) required for the propagation of feature annotation.</text>
</comment>
<keyword evidence="4 8" id="KW-0812">Transmembrane</keyword>
<accession>A0ABR2X362</accession>
<proteinExistence type="inferred from homology"/>
<keyword evidence="6 8" id="KW-0406">Ion transport</keyword>
<evidence type="ECO:0000256" key="2">
    <source>
        <dbReference type="ARBA" id="ARBA00006939"/>
    </source>
</evidence>
<evidence type="ECO:0000256" key="5">
    <source>
        <dbReference type="ARBA" id="ARBA00022989"/>
    </source>
</evidence>
<evidence type="ECO:0000256" key="9">
    <source>
        <dbReference type="SAM" id="MobiDB-lite"/>
    </source>
</evidence>
<evidence type="ECO:0000256" key="1">
    <source>
        <dbReference type="ARBA" id="ARBA00004141"/>
    </source>
</evidence>
<evidence type="ECO:0000256" key="8">
    <source>
        <dbReference type="RuleBase" id="RU362088"/>
    </source>
</evidence>
<comment type="similarity">
    <text evidence="2 8">Belongs to the ZIP transporter (TC 2.A.5) family.</text>
</comment>